<dbReference type="GO" id="GO:0005524">
    <property type="term" value="F:ATP binding"/>
    <property type="evidence" value="ECO:0007669"/>
    <property type="project" value="UniProtKB-KW"/>
</dbReference>
<dbReference type="InterPro" id="IPR039421">
    <property type="entry name" value="Type_1_exporter"/>
</dbReference>
<keyword evidence="4 10" id="KW-0067">ATP-binding</keyword>
<evidence type="ECO:0000313" key="11">
    <source>
        <dbReference type="Proteomes" id="UP001560019"/>
    </source>
</evidence>
<dbReference type="InterPro" id="IPR011527">
    <property type="entry name" value="ABC1_TM_dom"/>
</dbReference>
<comment type="subcellular location">
    <subcellularLocation>
        <location evidence="1">Cell membrane</location>
        <topology evidence="1">Multi-pass membrane protein</topology>
    </subcellularLocation>
</comment>
<dbReference type="Pfam" id="PF00005">
    <property type="entry name" value="ABC_tran"/>
    <property type="match status" value="1"/>
</dbReference>
<dbReference type="SUPFAM" id="SSF52540">
    <property type="entry name" value="P-loop containing nucleoside triphosphate hydrolases"/>
    <property type="match status" value="1"/>
</dbReference>
<dbReference type="Gene3D" id="3.40.50.300">
    <property type="entry name" value="P-loop containing nucleotide triphosphate hydrolases"/>
    <property type="match status" value="1"/>
</dbReference>
<evidence type="ECO:0000256" key="1">
    <source>
        <dbReference type="ARBA" id="ARBA00004651"/>
    </source>
</evidence>
<evidence type="ECO:0000256" key="2">
    <source>
        <dbReference type="ARBA" id="ARBA00022692"/>
    </source>
</evidence>
<dbReference type="PROSITE" id="PS50929">
    <property type="entry name" value="ABC_TM1F"/>
    <property type="match status" value="1"/>
</dbReference>
<gene>
    <name evidence="10" type="ORF">Ga0609869_000727</name>
</gene>
<accession>A0ABV3XQ89</accession>
<keyword evidence="3" id="KW-0547">Nucleotide-binding</keyword>
<feature type="transmembrane region" description="Helical" evidence="7">
    <location>
        <begin position="165"/>
        <end position="185"/>
    </location>
</feature>
<feature type="transmembrane region" description="Helical" evidence="7">
    <location>
        <begin position="280"/>
        <end position="300"/>
    </location>
</feature>
<protein>
    <submittedName>
        <fullName evidence="10">ATP-binding cassette subfamily C protein CydC</fullName>
    </submittedName>
</protein>
<dbReference type="PROSITE" id="PS50893">
    <property type="entry name" value="ABC_TRANSPORTER_2"/>
    <property type="match status" value="1"/>
</dbReference>
<proteinExistence type="predicted"/>
<dbReference type="Gene3D" id="1.20.1560.10">
    <property type="entry name" value="ABC transporter type 1, transmembrane domain"/>
    <property type="match status" value="1"/>
</dbReference>
<dbReference type="Proteomes" id="UP001560019">
    <property type="component" value="Unassembled WGS sequence"/>
</dbReference>
<feature type="transmembrane region" description="Helical" evidence="7">
    <location>
        <begin position="18"/>
        <end position="36"/>
    </location>
</feature>
<organism evidence="10 11">
    <name type="scientific">Rhodovulum iodosum</name>
    <dbReference type="NCBI Taxonomy" id="68291"/>
    <lineage>
        <taxon>Bacteria</taxon>
        <taxon>Pseudomonadati</taxon>
        <taxon>Pseudomonadota</taxon>
        <taxon>Alphaproteobacteria</taxon>
        <taxon>Rhodobacterales</taxon>
        <taxon>Paracoccaceae</taxon>
        <taxon>Rhodovulum</taxon>
    </lineage>
</organism>
<name>A0ABV3XQ89_9RHOB</name>
<dbReference type="InterPro" id="IPR003593">
    <property type="entry name" value="AAA+_ATPase"/>
</dbReference>
<dbReference type="SUPFAM" id="SSF90123">
    <property type="entry name" value="ABC transporter transmembrane region"/>
    <property type="match status" value="1"/>
</dbReference>
<dbReference type="InterPro" id="IPR036640">
    <property type="entry name" value="ABC1_TM_sf"/>
</dbReference>
<dbReference type="SMART" id="SM00382">
    <property type="entry name" value="AAA"/>
    <property type="match status" value="1"/>
</dbReference>
<dbReference type="InterPro" id="IPR003439">
    <property type="entry name" value="ABC_transporter-like_ATP-bd"/>
</dbReference>
<dbReference type="RefSeq" id="WP_125407653.1">
    <property type="nucleotide sequence ID" value="NZ_JBEHHI010000001.1"/>
</dbReference>
<evidence type="ECO:0000259" key="9">
    <source>
        <dbReference type="PROSITE" id="PS50929"/>
    </source>
</evidence>
<keyword evidence="11" id="KW-1185">Reference proteome</keyword>
<feature type="transmembrane region" description="Helical" evidence="7">
    <location>
        <begin position="252"/>
        <end position="274"/>
    </location>
</feature>
<feature type="domain" description="ABC transmembrane type-1" evidence="9">
    <location>
        <begin position="22"/>
        <end position="309"/>
    </location>
</feature>
<dbReference type="EMBL" id="JBEHHI010000001">
    <property type="protein sequence ID" value="MEX5727374.1"/>
    <property type="molecule type" value="Genomic_DNA"/>
</dbReference>
<evidence type="ECO:0000256" key="7">
    <source>
        <dbReference type="SAM" id="Phobius"/>
    </source>
</evidence>
<evidence type="ECO:0000256" key="3">
    <source>
        <dbReference type="ARBA" id="ARBA00022741"/>
    </source>
</evidence>
<feature type="transmembrane region" description="Helical" evidence="7">
    <location>
        <begin position="139"/>
        <end position="159"/>
    </location>
</feature>
<dbReference type="InterPro" id="IPR027417">
    <property type="entry name" value="P-loop_NTPase"/>
</dbReference>
<evidence type="ECO:0000259" key="8">
    <source>
        <dbReference type="PROSITE" id="PS50893"/>
    </source>
</evidence>
<dbReference type="PANTHER" id="PTHR24221:SF654">
    <property type="entry name" value="ATP-BINDING CASSETTE SUB-FAMILY B MEMBER 6"/>
    <property type="match status" value="1"/>
</dbReference>
<keyword evidence="6 7" id="KW-0472">Membrane</keyword>
<evidence type="ECO:0000256" key="5">
    <source>
        <dbReference type="ARBA" id="ARBA00022989"/>
    </source>
</evidence>
<evidence type="ECO:0000313" key="10">
    <source>
        <dbReference type="EMBL" id="MEX5727374.1"/>
    </source>
</evidence>
<evidence type="ECO:0000256" key="6">
    <source>
        <dbReference type="ARBA" id="ARBA00023136"/>
    </source>
</evidence>
<feature type="transmembrane region" description="Helical" evidence="7">
    <location>
        <begin position="42"/>
        <end position="62"/>
    </location>
</feature>
<dbReference type="PANTHER" id="PTHR24221">
    <property type="entry name" value="ATP-BINDING CASSETTE SUB-FAMILY B"/>
    <property type="match status" value="1"/>
</dbReference>
<keyword evidence="2 7" id="KW-0812">Transmembrane</keyword>
<dbReference type="InterPro" id="IPR017871">
    <property type="entry name" value="ABC_transporter-like_CS"/>
</dbReference>
<comment type="caution">
    <text evidence="10">The sequence shown here is derived from an EMBL/GenBank/DDBJ whole genome shotgun (WGS) entry which is preliminary data.</text>
</comment>
<reference evidence="10 11" key="1">
    <citation type="submission" date="2024-06" db="EMBL/GenBank/DDBJ databases">
        <title>Genome of Rhodovulum iodosum, a marine photoferrotroph.</title>
        <authorList>
            <person name="Bianchini G."/>
            <person name="Nikeleit V."/>
            <person name="Kappler A."/>
            <person name="Bryce C."/>
            <person name="Sanchez-Baracaldo P."/>
        </authorList>
    </citation>
    <scope>NUCLEOTIDE SEQUENCE [LARGE SCALE GENOMIC DNA]</scope>
    <source>
        <strain evidence="10 11">UT/N1</strain>
    </source>
</reference>
<dbReference type="PROSITE" id="PS00211">
    <property type="entry name" value="ABC_TRANSPORTER_1"/>
    <property type="match status" value="1"/>
</dbReference>
<feature type="domain" description="ABC transporter" evidence="8">
    <location>
        <begin position="343"/>
        <end position="548"/>
    </location>
</feature>
<sequence length="551" mass="58552">MKHLWHILRLIWRKQPGALLRGTALAVTVLVAGVALLGLSGWFITAAGAAGLAGAGIAFNVFQPSAAVRLLALARTAARYGERLLTHDATLKSLTDIRVGLLRGVLNLPFDRLSRLRGAETLNRLVADVDALDGIALRLFIPAVSALILYLGAYGTLAWLTDPLLAGWIMSSFTLGVGYVLFWTARHAMAPSRRAEKALQAYRIRLIDLLRARDDLLVYGRLPDQSSAVAAAETRMRENLNATDRLERRAGLLLALTTTLSGGIALWLGAALAARGEITPALAALGFFATLALAETVVPLRRGLADIGRILDAARRVTGLLPDDGAPAAPAIAPAQPAGAASLTFEQVRFGHSGAVRQVLEGFDMEIAPGEIVALTGASGSGKSTVLALAARLVRPDAGRILLDGQPIETLDHPLLRAHVTYLPQRSTLLGNSFFDVLALADPALTEPDAEAVLEAVSLSETVAARGGLRSRLKENGAGLSGGEQRRLALARALLRRPGLLLLDEPTEGLDRPTAAAVLNGIRHVLPNATILTASHRRVEKDWAQRLVRMP</sequence>
<keyword evidence="5 7" id="KW-1133">Transmembrane helix</keyword>
<evidence type="ECO:0000256" key="4">
    <source>
        <dbReference type="ARBA" id="ARBA00022840"/>
    </source>
</evidence>
<dbReference type="Pfam" id="PF00664">
    <property type="entry name" value="ABC_membrane"/>
    <property type="match status" value="1"/>
</dbReference>